<dbReference type="Pfam" id="PF12146">
    <property type="entry name" value="Hydrolase_4"/>
    <property type="match status" value="1"/>
</dbReference>
<sequence length="304" mass="32071">MRGWRATRLWATLCGVALSALLLSACDPELLFTPVPPTETLFIMPASPTIAPRLPTLPEGEAVDDALATQVAAFQPRVPTLVPNTAFTVTPLPPPTQVFISLPFAMPDGALLGSLLFGAPKRPAPAVLLLHDADATKEAWLQVARTLQASGLNAIALDLRGFGESSGTPSWTRSVQDVIAVLERLRSLPNLDPNRLYVLGIGAGANIAFSSCASASFCRAAALISPLPVLEGVPLEAASAAYGARRLLIAYGREDARSAAAVTSLAANLAGERRILPYEGAARGMILLESQPNLIEIIARWLLE</sequence>
<dbReference type="Gene3D" id="3.40.50.1820">
    <property type="entry name" value="alpha/beta hydrolase"/>
    <property type="match status" value="1"/>
</dbReference>
<gene>
    <name evidence="4" type="ORF">CUN49_05645</name>
</gene>
<reference evidence="4 5" key="1">
    <citation type="submission" date="2017-11" db="EMBL/GenBank/DDBJ databases">
        <title>Evolution of Phototrophy in the Chloroflexi Phylum Driven by Horizontal Gene Transfer.</title>
        <authorList>
            <person name="Ward L.M."/>
            <person name="Hemp J."/>
            <person name="Shih P.M."/>
            <person name="Mcglynn S.E."/>
            <person name="Fischer W."/>
        </authorList>
    </citation>
    <scope>NUCLEOTIDE SEQUENCE [LARGE SCALE GENOMIC DNA]</scope>
    <source>
        <strain evidence="4">JP3_13</strain>
    </source>
</reference>
<evidence type="ECO:0000259" key="3">
    <source>
        <dbReference type="Pfam" id="PF12146"/>
    </source>
</evidence>
<keyword evidence="1" id="KW-0378">Hydrolase</keyword>
<accession>A0A2M8PFR4</accession>
<protein>
    <recommendedName>
        <fullName evidence="3">Serine aminopeptidase S33 domain-containing protein</fullName>
    </recommendedName>
</protein>
<evidence type="ECO:0000313" key="4">
    <source>
        <dbReference type="EMBL" id="PJF36392.1"/>
    </source>
</evidence>
<dbReference type="SUPFAM" id="SSF53474">
    <property type="entry name" value="alpha/beta-Hydrolases"/>
    <property type="match status" value="1"/>
</dbReference>
<dbReference type="AlphaFoldDB" id="A0A2M8PFR4"/>
<feature type="domain" description="Serine aminopeptidase S33" evidence="3">
    <location>
        <begin position="123"/>
        <end position="227"/>
    </location>
</feature>
<feature type="signal peptide" evidence="2">
    <location>
        <begin position="1"/>
        <end position="25"/>
    </location>
</feature>
<dbReference type="PANTHER" id="PTHR22946:SF9">
    <property type="entry name" value="POLYKETIDE TRANSFERASE AF380"/>
    <property type="match status" value="1"/>
</dbReference>
<organism evidence="4 5">
    <name type="scientific">Candidatus Thermofonsia Clade 1 bacterium</name>
    <dbReference type="NCBI Taxonomy" id="2364210"/>
    <lineage>
        <taxon>Bacteria</taxon>
        <taxon>Bacillati</taxon>
        <taxon>Chloroflexota</taxon>
        <taxon>Candidatus Thermofontia</taxon>
        <taxon>Candidatus Thermofonsia Clade 1</taxon>
    </lineage>
</organism>
<dbReference type="GO" id="GO:0052689">
    <property type="term" value="F:carboxylic ester hydrolase activity"/>
    <property type="evidence" value="ECO:0007669"/>
    <property type="project" value="UniProtKB-ARBA"/>
</dbReference>
<evidence type="ECO:0000256" key="2">
    <source>
        <dbReference type="SAM" id="SignalP"/>
    </source>
</evidence>
<feature type="chain" id="PRO_5014714950" description="Serine aminopeptidase S33 domain-containing protein" evidence="2">
    <location>
        <begin position="26"/>
        <end position="304"/>
    </location>
</feature>
<dbReference type="PANTHER" id="PTHR22946">
    <property type="entry name" value="DIENELACTONE HYDROLASE DOMAIN-CONTAINING PROTEIN-RELATED"/>
    <property type="match status" value="1"/>
</dbReference>
<proteinExistence type="predicted"/>
<comment type="caution">
    <text evidence="4">The sequence shown here is derived from an EMBL/GenBank/DDBJ whole genome shotgun (WGS) entry which is preliminary data.</text>
</comment>
<dbReference type="EMBL" id="PGTM01000057">
    <property type="protein sequence ID" value="PJF36392.1"/>
    <property type="molecule type" value="Genomic_DNA"/>
</dbReference>
<dbReference type="InterPro" id="IPR029058">
    <property type="entry name" value="AB_hydrolase_fold"/>
</dbReference>
<dbReference type="Proteomes" id="UP000229681">
    <property type="component" value="Unassembled WGS sequence"/>
</dbReference>
<evidence type="ECO:0000256" key="1">
    <source>
        <dbReference type="ARBA" id="ARBA00022801"/>
    </source>
</evidence>
<dbReference type="InterPro" id="IPR050261">
    <property type="entry name" value="FrsA_esterase"/>
</dbReference>
<dbReference type="PROSITE" id="PS51257">
    <property type="entry name" value="PROKAR_LIPOPROTEIN"/>
    <property type="match status" value="1"/>
</dbReference>
<dbReference type="InterPro" id="IPR022742">
    <property type="entry name" value="Hydrolase_4"/>
</dbReference>
<evidence type="ECO:0000313" key="5">
    <source>
        <dbReference type="Proteomes" id="UP000229681"/>
    </source>
</evidence>
<keyword evidence="2" id="KW-0732">Signal</keyword>
<name>A0A2M8PFR4_9CHLR</name>